<evidence type="ECO:0000256" key="1">
    <source>
        <dbReference type="SAM" id="MobiDB-lite"/>
    </source>
</evidence>
<reference evidence="2" key="1">
    <citation type="submission" date="2020-05" db="EMBL/GenBank/DDBJ databases">
        <title>WGS assembly of Panicum virgatum.</title>
        <authorList>
            <person name="Lovell J.T."/>
            <person name="Jenkins J."/>
            <person name="Shu S."/>
            <person name="Juenger T.E."/>
            <person name="Schmutz J."/>
        </authorList>
    </citation>
    <scope>NUCLEOTIDE SEQUENCE</scope>
    <source>
        <strain evidence="2">AP13</strain>
    </source>
</reference>
<gene>
    <name evidence="2" type="ORF">PVAP13_2NG278706</name>
</gene>
<evidence type="ECO:0000313" key="3">
    <source>
        <dbReference type="Proteomes" id="UP000823388"/>
    </source>
</evidence>
<keyword evidence="3" id="KW-1185">Reference proteome</keyword>
<accession>A0A8T0VJ39</accession>
<dbReference type="AlphaFoldDB" id="A0A8T0VJ39"/>
<organism evidence="2 3">
    <name type="scientific">Panicum virgatum</name>
    <name type="common">Blackwell switchgrass</name>
    <dbReference type="NCBI Taxonomy" id="38727"/>
    <lineage>
        <taxon>Eukaryota</taxon>
        <taxon>Viridiplantae</taxon>
        <taxon>Streptophyta</taxon>
        <taxon>Embryophyta</taxon>
        <taxon>Tracheophyta</taxon>
        <taxon>Spermatophyta</taxon>
        <taxon>Magnoliopsida</taxon>
        <taxon>Liliopsida</taxon>
        <taxon>Poales</taxon>
        <taxon>Poaceae</taxon>
        <taxon>PACMAD clade</taxon>
        <taxon>Panicoideae</taxon>
        <taxon>Panicodae</taxon>
        <taxon>Paniceae</taxon>
        <taxon>Panicinae</taxon>
        <taxon>Panicum</taxon>
        <taxon>Panicum sect. Hiantes</taxon>
    </lineage>
</organism>
<feature type="region of interest" description="Disordered" evidence="1">
    <location>
        <begin position="1"/>
        <end position="51"/>
    </location>
</feature>
<proteinExistence type="predicted"/>
<comment type="caution">
    <text evidence="2">The sequence shown here is derived from an EMBL/GenBank/DDBJ whole genome shotgun (WGS) entry which is preliminary data.</text>
</comment>
<dbReference type="Proteomes" id="UP000823388">
    <property type="component" value="Chromosome 2N"/>
</dbReference>
<name>A0A8T0VJ39_PANVG</name>
<feature type="compositionally biased region" description="Basic and acidic residues" evidence="1">
    <location>
        <begin position="28"/>
        <end position="44"/>
    </location>
</feature>
<evidence type="ECO:0000313" key="2">
    <source>
        <dbReference type="EMBL" id="KAG2633344.1"/>
    </source>
</evidence>
<dbReference type="EMBL" id="CM029040">
    <property type="protein sequence ID" value="KAG2633344.1"/>
    <property type="molecule type" value="Genomic_DNA"/>
</dbReference>
<protein>
    <submittedName>
        <fullName evidence="2">Uncharacterized protein</fullName>
    </submittedName>
</protein>
<sequence>MLLARGIPRRGQDQVPPPLRRAHVNPVKKGDERGQQGDLGRGDGDGDDGSGRSGTWIWLQRLSKCRCRSRAWSGHLTLIQHEASIRDIYFIYFALPLLQQG</sequence>